<reference evidence="6" key="2">
    <citation type="submission" date="2015-01" db="EMBL/GenBank/DDBJ databases">
        <title>Evolutionary Origins and Diversification of the Mycorrhizal Mutualists.</title>
        <authorList>
            <consortium name="DOE Joint Genome Institute"/>
            <consortium name="Mycorrhizal Genomics Consortium"/>
            <person name="Kohler A."/>
            <person name="Kuo A."/>
            <person name="Nagy L.G."/>
            <person name="Floudas D."/>
            <person name="Copeland A."/>
            <person name="Barry K.W."/>
            <person name="Cichocki N."/>
            <person name="Veneault-Fourrey C."/>
            <person name="LaButti K."/>
            <person name="Lindquist E.A."/>
            <person name="Lipzen A."/>
            <person name="Lundell T."/>
            <person name="Morin E."/>
            <person name="Murat C."/>
            <person name="Riley R."/>
            <person name="Ohm R."/>
            <person name="Sun H."/>
            <person name="Tunlid A."/>
            <person name="Henrissat B."/>
            <person name="Grigoriev I.V."/>
            <person name="Hibbett D.S."/>
            <person name="Martin F."/>
        </authorList>
    </citation>
    <scope>NUCLEOTIDE SEQUENCE [LARGE SCALE GENOMIC DNA]</scope>
    <source>
        <strain evidence="6">MUT 4182</strain>
    </source>
</reference>
<feature type="coiled-coil region" evidence="2">
    <location>
        <begin position="304"/>
        <end position="357"/>
    </location>
</feature>
<dbReference type="InterPro" id="IPR036537">
    <property type="entry name" value="Adaptor_Cbl_N_dom_sf"/>
</dbReference>
<dbReference type="HOGENOM" id="CLU_006134_0_0_1"/>
<dbReference type="InterPro" id="IPR059179">
    <property type="entry name" value="MLKL-like_MCAfunc"/>
</dbReference>
<evidence type="ECO:0000256" key="3">
    <source>
        <dbReference type="SAM" id="MobiDB-lite"/>
    </source>
</evidence>
<dbReference type="InterPro" id="IPR027417">
    <property type="entry name" value="P-loop_NTPase"/>
</dbReference>
<dbReference type="EMBL" id="KN822993">
    <property type="protein sequence ID" value="KIO28557.1"/>
    <property type="molecule type" value="Genomic_DNA"/>
</dbReference>
<gene>
    <name evidence="5" type="ORF">M407DRAFT_22295</name>
</gene>
<feature type="compositionally biased region" description="Polar residues" evidence="3">
    <location>
        <begin position="174"/>
        <end position="185"/>
    </location>
</feature>
<proteinExistence type="predicted"/>
<evidence type="ECO:0000259" key="4">
    <source>
        <dbReference type="PROSITE" id="PS50837"/>
    </source>
</evidence>
<protein>
    <recommendedName>
        <fullName evidence="4">NACHT domain-containing protein</fullName>
    </recommendedName>
</protein>
<dbReference type="STRING" id="1051891.A0A0C3M4F3"/>
<keyword evidence="2" id="KW-0175">Coiled coil</keyword>
<dbReference type="SUPFAM" id="SSF52540">
    <property type="entry name" value="P-loop containing nucleoside triphosphate hydrolases"/>
    <property type="match status" value="1"/>
</dbReference>
<feature type="region of interest" description="Disordered" evidence="3">
    <location>
        <begin position="140"/>
        <end position="220"/>
    </location>
</feature>
<feature type="compositionally biased region" description="Basic and acidic residues" evidence="3">
    <location>
        <begin position="210"/>
        <end position="220"/>
    </location>
</feature>
<dbReference type="PANTHER" id="PTHR10039:SF17">
    <property type="entry name" value="FUNGAL STAND N-TERMINAL GOODBYE DOMAIN-CONTAINING PROTEIN-RELATED"/>
    <property type="match status" value="1"/>
</dbReference>
<organism evidence="5 6">
    <name type="scientific">Tulasnella calospora MUT 4182</name>
    <dbReference type="NCBI Taxonomy" id="1051891"/>
    <lineage>
        <taxon>Eukaryota</taxon>
        <taxon>Fungi</taxon>
        <taxon>Dikarya</taxon>
        <taxon>Basidiomycota</taxon>
        <taxon>Agaricomycotina</taxon>
        <taxon>Agaricomycetes</taxon>
        <taxon>Cantharellales</taxon>
        <taxon>Tulasnellaceae</taxon>
        <taxon>Tulasnella</taxon>
    </lineage>
</organism>
<feature type="domain" description="NACHT" evidence="4">
    <location>
        <begin position="435"/>
        <end position="579"/>
    </location>
</feature>
<dbReference type="PROSITE" id="PS50837">
    <property type="entry name" value="NACHT"/>
    <property type="match status" value="1"/>
</dbReference>
<accession>A0A0C3M4F3</accession>
<dbReference type="Pfam" id="PF24883">
    <property type="entry name" value="NPHP3_N"/>
    <property type="match status" value="1"/>
</dbReference>
<name>A0A0C3M4F3_9AGAM</name>
<evidence type="ECO:0000313" key="5">
    <source>
        <dbReference type="EMBL" id="KIO28557.1"/>
    </source>
</evidence>
<reference evidence="5 6" key="1">
    <citation type="submission" date="2014-04" db="EMBL/GenBank/DDBJ databases">
        <authorList>
            <consortium name="DOE Joint Genome Institute"/>
            <person name="Kuo A."/>
            <person name="Girlanda M."/>
            <person name="Perotto S."/>
            <person name="Kohler A."/>
            <person name="Nagy L.G."/>
            <person name="Floudas D."/>
            <person name="Copeland A."/>
            <person name="Barry K.W."/>
            <person name="Cichocki N."/>
            <person name="Veneault-Fourrey C."/>
            <person name="LaButti K."/>
            <person name="Lindquist E.A."/>
            <person name="Lipzen A."/>
            <person name="Lundell T."/>
            <person name="Morin E."/>
            <person name="Murat C."/>
            <person name="Sun H."/>
            <person name="Tunlid A."/>
            <person name="Henrissat B."/>
            <person name="Grigoriev I.V."/>
            <person name="Hibbett D.S."/>
            <person name="Martin F."/>
            <person name="Nordberg H.P."/>
            <person name="Cantor M.N."/>
            <person name="Hua S.X."/>
        </authorList>
    </citation>
    <scope>NUCLEOTIDE SEQUENCE [LARGE SCALE GENOMIC DNA]</scope>
    <source>
        <strain evidence="5 6">MUT 4182</strain>
    </source>
</reference>
<sequence>MTDPTIDPSIQQLHDKRNSTRNAALSLLTNTNWPSQSKEAAESLLQAINDLPDVPLDASVIPFKDTLVEFIRVLEGAHARVKDVSEKYGRKEIGLLGGIKNKLPSRRRGRCTDTLRTARDDIENASTNFRNCLHTISTSGNSATGPIQHSETPSELQPQPNTPLIRVDYPSESLEPSRTLQTKPAEQTVGAGHETSHPTSLTDSSPGPAKKTENRSKTREGALIAARETFKAVEAMSGAIPGVGGFVGIAAKVGSAFVNMIETMDKNEDVSEELASHTSKLSTYLERFKKNVGAEKGDEVAGHVEDLRKELECVQQKVKTWQSSGRFKKLLLSSDHAEELKANQDSVQTALEEMQARSASSPDLLVSLKITDLVVELKDTGLRAERTRLLDRLGNGSYGASRRAIEDVVCLPGTRVDLLDRIDVWIKDTSPSAQPVLWIRGMAGRGKSAIASSVAHNWASKGSSAIFHFRRGQNALDDRFLCALARQLGKALVPEVKNAILDCVRENEDIAKERLEQQFKTIFVGSLGKIHGHAHPIVIIVDALDECEDVNYVERFVRLLDQHASLFPVNVKFLLTCRPEIPLIVALELTTWPAEDLESASHVSEDITRFLRHAFTQIRERWKRPKTWPSSDDFEKMVGMSQGLFQWARTAATYIGDRAPEHRLRELLQHPSKWAKLDGLYHQILSRAFEEAGDGSERQEMLRLVLGTIVVAPYPEDIDEFLRQDILAGLNSLVHIPTSSSEPVRLMHTSIRDLLSAQERCENERYFVDLVPENGRLARLSLQIMQHNLKQNICNHRVPKANSEIEDEVNHHVSSGLRYCCRSWSIHLAAGLSLSDATRDAASIVLEKFKVFSDEKLLSWLEIMSLIGAMTEAYRIAKEVNQWLLVRIITE</sequence>
<dbReference type="InterPro" id="IPR056884">
    <property type="entry name" value="NPHP3-like_N"/>
</dbReference>
<feature type="compositionally biased region" description="Polar residues" evidence="3">
    <location>
        <begin position="140"/>
        <end position="159"/>
    </location>
</feature>
<keyword evidence="6" id="KW-1185">Reference proteome</keyword>
<dbReference type="Gene3D" id="3.40.50.300">
    <property type="entry name" value="P-loop containing nucleotide triphosphate hydrolases"/>
    <property type="match status" value="1"/>
</dbReference>
<dbReference type="Proteomes" id="UP000054248">
    <property type="component" value="Unassembled WGS sequence"/>
</dbReference>
<dbReference type="OrthoDB" id="3027122at2759"/>
<dbReference type="Gene3D" id="1.20.930.20">
    <property type="entry name" value="Adaptor protein Cbl, N-terminal domain"/>
    <property type="match status" value="1"/>
</dbReference>
<evidence type="ECO:0000313" key="6">
    <source>
        <dbReference type="Proteomes" id="UP000054248"/>
    </source>
</evidence>
<dbReference type="CDD" id="cd21037">
    <property type="entry name" value="MLKL_NTD"/>
    <property type="match status" value="1"/>
</dbReference>
<dbReference type="AlphaFoldDB" id="A0A0C3M4F3"/>
<evidence type="ECO:0000256" key="1">
    <source>
        <dbReference type="ARBA" id="ARBA00022737"/>
    </source>
</evidence>
<evidence type="ECO:0000256" key="2">
    <source>
        <dbReference type="SAM" id="Coils"/>
    </source>
</evidence>
<keyword evidence="1" id="KW-0677">Repeat</keyword>
<dbReference type="GO" id="GO:0007166">
    <property type="term" value="P:cell surface receptor signaling pathway"/>
    <property type="evidence" value="ECO:0007669"/>
    <property type="project" value="InterPro"/>
</dbReference>
<dbReference type="InterPro" id="IPR007111">
    <property type="entry name" value="NACHT_NTPase"/>
</dbReference>
<dbReference type="PANTHER" id="PTHR10039">
    <property type="entry name" value="AMELOGENIN"/>
    <property type="match status" value="1"/>
</dbReference>